<evidence type="ECO:0000313" key="1">
    <source>
        <dbReference type="EMBL" id="KAK3894882.1"/>
    </source>
</evidence>
<comment type="caution">
    <text evidence="1">The sequence shown here is derived from an EMBL/GenBank/DDBJ whole genome shotgun (WGS) entry which is preliminary data.</text>
</comment>
<dbReference type="Proteomes" id="UP001286313">
    <property type="component" value="Unassembled WGS sequence"/>
</dbReference>
<name>A0AAE1GLR1_PETCI</name>
<accession>A0AAE1GLR1</accession>
<protein>
    <recommendedName>
        <fullName evidence="3">PiggyBac transposable element-derived protein 4 C-terminal zinc-ribbon domain-containing protein</fullName>
    </recommendedName>
</protein>
<evidence type="ECO:0008006" key="3">
    <source>
        <dbReference type="Google" id="ProtNLM"/>
    </source>
</evidence>
<proteinExistence type="predicted"/>
<dbReference type="AlphaFoldDB" id="A0AAE1GLR1"/>
<dbReference type="EMBL" id="JAWQEG010000082">
    <property type="protein sequence ID" value="KAK3894882.1"/>
    <property type="molecule type" value="Genomic_DNA"/>
</dbReference>
<reference evidence="1" key="1">
    <citation type="submission" date="2023-10" db="EMBL/GenBank/DDBJ databases">
        <title>Genome assemblies of two species of porcelain crab, Petrolisthes cinctipes and Petrolisthes manimaculis (Anomura: Porcellanidae).</title>
        <authorList>
            <person name="Angst P."/>
        </authorList>
    </citation>
    <scope>NUCLEOTIDE SEQUENCE</scope>
    <source>
        <strain evidence="1">PB745_01</strain>
        <tissue evidence="1">Gill</tissue>
    </source>
</reference>
<keyword evidence="2" id="KW-1185">Reference proteome</keyword>
<sequence>MIERERWRVVVLTSSTPTTVVIAYRWTLPYPIQTQVSGWQQPSPRQFILTVVTQLLQRFDQVTAPTPRRHSDALPDRLEGRSYIERHAIEPLPPMDVRNVGVGRCYVCSHTTRCPKMRKNTSYWCHLCQVPMCLHPCFTENHTHMKY</sequence>
<organism evidence="1 2">
    <name type="scientific">Petrolisthes cinctipes</name>
    <name type="common">Flat porcelain crab</name>
    <dbReference type="NCBI Taxonomy" id="88211"/>
    <lineage>
        <taxon>Eukaryota</taxon>
        <taxon>Metazoa</taxon>
        <taxon>Ecdysozoa</taxon>
        <taxon>Arthropoda</taxon>
        <taxon>Crustacea</taxon>
        <taxon>Multicrustacea</taxon>
        <taxon>Malacostraca</taxon>
        <taxon>Eumalacostraca</taxon>
        <taxon>Eucarida</taxon>
        <taxon>Decapoda</taxon>
        <taxon>Pleocyemata</taxon>
        <taxon>Anomura</taxon>
        <taxon>Galatheoidea</taxon>
        <taxon>Porcellanidae</taxon>
        <taxon>Petrolisthes</taxon>
    </lineage>
</organism>
<evidence type="ECO:0000313" key="2">
    <source>
        <dbReference type="Proteomes" id="UP001286313"/>
    </source>
</evidence>
<gene>
    <name evidence="1" type="ORF">Pcinc_001378</name>
</gene>